<evidence type="ECO:0000256" key="1">
    <source>
        <dbReference type="SAM" id="MobiDB-lite"/>
    </source>
</evidence>
<dbReference type="EMBL" id="RHFK02000018">
    <property type="protein sequence ID" value="TWW60572.1"/>
    <property type="molecule type" value="Genomic_DNA"/>
</dbReference>
<evidence type="ECO:0000313" key="2">
    <source>
        <dbReference type="EMBL" id="TWW60572.1"/>
    </source>
</evidence>
<evidence type="ECO:0000313" key="3">
    <source>
        <dbReference type="Proteomes" id="UP000324091"/>
    </source>
</evidence>
<sequence length="171" mass="18814">MDRLLLPGPRSATLGRAGRPARHTRGKRGEKEERTERLFMFHLELPSAVDPRSTPPGSCVACGCIKVSLCPSTPFPPPSPPQTTYPPPLLHPWLERVASECQMYYRVSHSNVNTQPCHESRVVWPPSPPLSSPSLPPLSSPSLPRSSGCQRGGESTKQQRKSERLCVNVCV</sequence>
<protein>
    <submittedName>
        <fullName evidence="2">Uncharacterized protein</fullName>
    </submittedName>
</protein>
<dbReference type="AlphaFoldDB" id="A0A5C6MZI3"/>
<organism evidence="2 3">
    <name type="scientific">Takifugu flavidus</name>
    <name type="common">sansaifugu</name>
    <dbReference type="NCBI Taxonomy" id="433684"/>
    <lineage>
        <taxon>Eukaryota</taxon>
        <taxon>Metazoa</taxon>
        <taxon>Chordata</taxon>
        <taxon>Craniata</taxon>
        <taxon>Vertebrata</taxon>
        <taxon>Euteleostomi</taxon>
        <taxon>Actinopterygii</taxon>
        <taxon>Neopterygii</taxon>
        <taxon>Teleostei</taxon>
        <taxon>Neoteleostei</taxon>
        <taxon>Acanthomorphata</taxon>
        <taxon>Eupercaria</taxon>
        <taxon>Tetraodontiformes</taxon>
        <taxon>Tetradontoidea</taxon>
        <taxon>Tetraodontidae</taxon>
        <taxon>Takifugu</taxon>
    </lineage>
</organism>
<dbReference type="Proteomes" id="UP000324091">
    <property type="component" value="Chromosome 5"/>
</dbReference>
<name>A0A5C6MZI3_9TELE</name>
<feature type="region of interest" description="Disordered" evidence="1">
    <location>
        <begin position="117"/>
        <end position="163"/>
    </location>
</feature>
<gene>
    <name evidence="2" type="ORF">D4764_05G0006620</name>
</gene>
<accession>A0A5C6MZI3</accession>
<comment type="caution">
    <text evidence="2">The sequence shown here is derived from an EMBL/GenBank/DDBJ whole genome shotgun (WGS) entry which is preliminary data.</text>
</comment>
<keyword evidence="3" id="KW-1185">Reference proteome</keyword>
<feature type="region of interest" description="Disordered" evidence="1">
    <location>
        <begin position="1"/>
        <end position="33"/>
    </location>
</feature>
<proteinExistence type="predicted"/>
<reference evidence="2 3" key="1">
    <citation type="submission" date="2019-04" db="EMBL/GenBank/DDBJ databases">
        <title>Chromosome genome assembly for Takifugu flavidus.</title>
        <authorList>
            <person name="Xiao S."/>
        </authorList>
    </citation>
    <scope>NUCLEOTIDE SEQUENCE [LARGE SCALE GENOMIC DNA]</scope>
    <source>
        <strain evidence="2">HTHZ2018</strain>
        <tissue evidence="2">Muscle</tissue>
    </source>
</reference>
<feature type="compositionally biased region" description="Pro residues" evidence="1">
    <location>
        <begin position="125"/>
        <end position="139"/>
    </location>
</feature>